<feature type="domain" description="4Fe-4S ferredoxin-type" evidence="4">
    <location>
        <begin position="174"/>
        <end position="203"/>
    </location>
</feature>
<evidence type="ECO:0000256" key="3">
    <source>
        <dbReference type="ARBA" id="ARBA00023014"/>
    </source>
</evidence>
<dbReference type="Gene3D" id="3.40.950.10">
    <property type="entry name" value="Fe-only Hydrogenase (Larger Subunit), Chain L, domain 3"/>
    <property type="match status" value="1"/>
</dbReference>
<dbReference type="GeneID" id="98062525"/>
<dbReference type="GO" id="GO:0046872">
    <property type="term" value="F:metal ion binding"/>
    <property type="evidence" value="ECO:0007669"/>
    <property type="project" value="UniProtKB-KW"/>
</dbReference>
<dbReference type="PROSITE" id="PS00198">
    <property type="entry name" value="4FE4S_FER_1"/>
    <property type="match status" value="1"/>
</dbReference>
<dbReference type="SUPFAM" id="SSF53920">
    <property type="entry name" value="Fe-only hydrogenase"/>
    <property type="match status" value="1"/>
</dbReference>
<accession>A0A2K9P348</accession>
<dbReference type="Pfam" id="PF12838">
    <property type="entry name" value="Fer4_7"/>
    <property type="match status" value="1"/>
</dbReference>
<protein>
    <submittedName>
        <fullName evidence="5">Periplasmic[Fe] hydrogenase</fullName>
    </submittedName>
</protein>
<gene>
    <name evidence="5" type="ORF">B9O19_01115</name>
</gene>
<dbReference type="NCBIfam" id="TIGR04105">
    <property type="entry name" value="FeFe_hydrog_B1"/>
    <property type="match status" value="1"/>
</dbReference>
<dbReference type="SUPFAM" id="SSF54862">
    <property type="entry name" value="4Fe-4S ferredoxins"/>
    <property type="match status" value="1"/>
</dbReference>
<keyword evidence="1" id="KW-0479">Metal-binding</keyword>
<dbReference type="PANTHER" id="PTHR11615">
    <property type="entry name" value="NITRATE, FORMATE, IRON DEHYDROGENASE"/>
    <property type="match status" value="1"/>
</dbReference>
<evidence type="ECO:0000256" key="1">
    <source>
        <dbReference type="ARBA" id="ARBA00022723"/>
    </source>
</evidence>
<dbReference type="CDD" id="cd10549">
    <property type="entry name" value="MtMvhB_like"/>
    <property type="match status" value="1"/>
</dbReference>
<name>A0A2K9P348_9FIRM</name>
<feature type="domain" description="4Fe-4S ferredoxin-type" evidence="4">
    <location>
        <begin position="95"/>
        <end position="127"/>
    </location>
</feature>
<dbReference type="InterPro" id="IPR017896">
    <property type="entry name" value="4Fe4S_Fe-S-bd"/>
</dbReference>
<dbReference type="Gene3D" id="3.30.70.20">
    <property type="match status" value="2"/>
</dbReference>
<feature type="domain" description="4Fe-4S ferredoxin-type" evidence="4">
    <location>
        <begin position="128"/>
        <end position="157"/>
    </location>
</feature>
<evidence type="ECO:0000259" key="4">
    <source>
        <dbReference type="PROSITE" id="PS51379"/>
    </source>
</evidence>
<evidence type="ECO:0000313" key="6">
    <source>
        <dbReference type="Proteomes" id="UP000235589"/>
    </source>
</evidence>
<organism evidence="5 6">
    <name type="scientific">Monoglobus pectinilyticus</name>
    <dbReference type="NCBI Taxonomy" id="1981510"/>
    <lineage>
        <taxon>Bacteria</taxon>
        <taxon>Bacillati</taxon>
        <taxon>Bacillota</taxon>
        <taxon>Clostridia</taxon>
        <taxon>Monoglobales</taxon>
        <taxon>Monoglobaceae</taxon>
        <taxon>Monoglobus</taxon>
    </lineage>
</organism>
<proteinExistence type="predicted"/>
<dbReference type="InterPro" id="IPR004108">
    <property type="entry name" value="Fe_hydrogenase_lsu_C"/>
</dbReference>
<reference evidence="5 6" key="1">
    <citation type="submission" date="2017-04" db="EMBL/GenBank/DDBJ databases">
        <title>Monoglobus pectinilyticus 14 draft genome.</title>
        <authorList>
            <person name="Kim C."/>
            <person name="Rosendale D.I."/>
            <person name="Kelly W.J."/>
            <person name="Tannock G.W."/>
            <person name="Patchett M.L."/>
            <person name="Jordens J.Z."/>
        </authorList>
    </citation>
    <scope>NUCLEOTIDE SEQUENCE [LARGE SCALE GENOMIC DNA]</scope>
    <source>
        <strain evidence="5 6">14</strain>
    </source>
</reference>
<keyword evidence="3" id="KW-0411">Iron-sulfur</keyword>
<dbReference type="Proteomes" id="UP000235589">
    <property type="component" value="Chromosome"/>
</dbReference>
<dbReference type="Pfam" id="PF00037">
    <property type="entry name" value="Fer4"/>
    <property type="match status" value="1"/>
</dbReference>
<sequence>MNNQNKPILKKFDTKVQYLKYKVLREVARHTYDDDNLVTSFNDIAKTIVKDKATMRCCIYKERAIVGERIGMAGGGHKNVDNIIEVLDIACDECPVAGYEVTHMCRGCLAHRCEDVCKRGAITFDENQKAHIDKDKCVQCGMCAKVCPYSAIIHTERPCVKACKVKAISMNEDHAAVIDDSKCINCGACVYQCPWGAITDKSYIVEVVEMLKKYANDDKVKLYAVVAPSISGQFSYANIKLGQVVTGIKRLGFHNVVEAALGADMVAYDEAKELAEKGFLTSSCCPAFVEFVEKNFPMLKENISHNPSPMAAIAKYIKKNDPDCKVVFIGPCTAKKAEIRKDGIKEYVDSALTFEELQALFDAREIDLTELEESELNNASYYGRIFARCGGLAEAVQEALKEQGNGDFELHAVSCDGIDECRTALLKASKGIGNINFIEGMACVGGCIGGAGCLTHGPKNKTEVDKYGKLAMEKSITDAIKNL</sequence>
<dbReference type="EMBL" id="CP020991">
    <property type="protein sequence ID" value="AUO19279.1"/>
    <property type="molecule type" value="Genomic_DNA"/>
</dbReference>
<keyword evidence="2" id="KW-0408">Iron</keyword>
<dbReference type="KEGG" id="mpec:B9O19_01115"/>
<dbReference type="InterPro" id="IPR027631">
    <property type="entry name" value="Mono_FeFe_hydrog"/>
</dbReference>
<dbReference type="OrthoDB" id="9798098at2"/>
<dbReference type="RefSeq" id="WP_102365496.1">
    <property type="nucleotide sequence ID" value="NZ_CP020991.1"/>
</dbReference>
<evidence type="ECO:0000256" key="2">
    <source>
        <dbReference type="ARBA" id="ARBA00023004"/>
    </source>
</evidence>
<dbReference type="InterPro" id="IPR050340">
    <property type="entry name" value="Cytosolic_Fe-S_CAF"/>
</dbReference>
<keyword evidence="6" id="KW-1185">Reference proteome</keyword>
<dbReference type="PROSITE" id="PS51379">
    <property type="entry name" value="4FE4S_FER_2"/>
    <property type="match status" value="3"/>
</dbReference>
<dbReference type="InterPro" id="IPR017900">
    <property type="entry name" value="4Fe4S_Fe_S_CS"/>
</dbReference>
<dbReference type="AlphaFoldDB" id="A0A2K9P348"/>
<dbReference type="InterPro" id="IPR009016">
    <property type="entry name" value="Fe_hydrogenase"/>
</dbReference>
<dbReference type="GO" id="GO:0051536">
    <property type="term" value="F:iron-sulfur cluster binding"/>
    <property type="evidence" value="ECO:0007669"/>
    <property type="project" value="UniProtKB-KW"/>
</dbReference>
<evidence type="ECO:0000313" key="5">
    <source>
        <dbReference type="EMBL" id="AUO19279.1"/>
    </source>
</evidence>
<dbReference type="Pfam" id="PF02906">
    <property type="entry name" value="Fe_hyd_lg_C"/>
    <property type="match status" value="1"/>
</dbReference>